<dbReference type="EMBL" id="BMMZ01000021">
    <property type="protein sequence ID" value="GGL83615.1"/>
    <property type="molecule type" value="Genomic_DNA"/>
</dbReference>
<sequence length="71" mass="7938">MLTSACSITLAAVTGEITVRARIRQRTRHDEPVSADERWDEVTASSYENAQTTIQARVGDGELVLAWYVDR</sequence>
<reference evidence="1" key="1">
    <citation type="journal article" date="2014" name="Int. J. Syst. Evol. Microbiol.">
        <title>Complete genome sequence of Corynebacterium casei LMG S-19264T (=DSM 44701T), isolated from a smear-ripened cheese.</title>
        <authorList>
            <consortium name="US DOE Joint Genome Institute (JGI-PGF)"/>
            <person name="Walter F."/>
            <person name="Albersmeier A."/>
            <person name="Kalinowski J."/>
            <person name="Ruckert C."/>
        </authorList>
    </citation>
    <scope>NUCLEOTIDE SEQUENCE</scope>
    <source>
        <strain evidence="1">CGMCC 4.7306</strain>
    </source>
</reference>
<reference evidence="1" key="2">
    <citation type="submission" date="2020-09" db="EMBL/GenBank/DDBJ databases">
        <authorList>
            <person name="Sun Q."/>
            <person name="Zhou Y."/>
        </authorList>
    </citation>
    <scope>NUCLEOTIDE SEQUENCE</scope>
    <source>
        <strain evidence="1">CGMCC 4.7306</strain>
    </source>
</reference>
<keyword evidence="2" id="KW-1185">Reference proteome</keyword>
<dbReference type="AlphaFoldDB" id="A0A917SII1"/>
<evidence type="ECO:0000313" key="1">
    <source>
        <dbReference type="EMBL" id="GGL83615.1"/>
    </source>
</evidence>
<comment type="caution">
    <text evidence="1">The sequence shown here is derived from an EMBL/GenBank/DDBJ whole genome shotgun (WGS) entry which is preliminary data.</text>
</comment>
<dbReference type="Proteomes" id="UP000613840">
    <property type="component" value="Unassembled WGS sequence"/>
</dbReference>
<protein>
    <submittedName>
        <fullName evidence="1">Uncharacterized protein</fullName>
    </submittedName>
</protein>
<accession>A0A917SII1</accession>
<organism evidence="1 2">
    <name type="scientific">Microlunatus endophyticus</name>
    <dbReference type="NCBI Taxonomy" id="1716077"/>
    <lineage>
        <taxon>Bacteria</taxon>
        <taxon>Bacillati</taxon>
        <taxon>Actinomycetota</taxon>
        <taxon>Actinomycetes</taxon>
        <taxon>Propionibacteriales</taxon>
        <taxon>Propionibacteriaceae</taxon>
        <taxon>Microlunatus</taxon>
    </lineage>
</organism>
<proteinExistence type="predicted"/>
<evidence type="ECO:0000313" key="2">
    <source>
        <dbReference type="Proteomes" id="UP000613840"/>
    </source>
</evidence>
<name>A0A917SII1_9ACTN</name>
<gene>
    <name evidence="1" type="ORF">GCM10011575_47430</name>
</gene>